<organism evidence="2 3">
    <name type="scientific">Fusarium gaditjirri</name>
    <dbReference type="NCBI Taxonomy" id="282569"/>
    <lineage>
        <taxon>Eukaryota</taxon>
        <taxon>Fungi</taxon>
        <taxon>Dikarya</taxon>
        <taxon>Ascomycota</taxon>
        <taxon>Pezizomycotina</taxon>
        <taxon>Sordariomycetes</taxon>
        <taxon>Hypocreomycetidae</taxon>
        <taxon>Hypocreales</taxon>
        <taxon>Nectriaceae</taxon>
        <taxon>Fusarium</taxon>
        <taxon>Fusarium nisikadoi species complex</taxon>
    </lineage>
</organism>
<feature type="compositionally biased region" description="Pro residues" evidence="1">
    <location>
        <begin position="63"/>
        <end position="75"/>
    </location>
</feature>
<evidence type="ECO:0000313" key="3">
    <source>
        <dbReference type="Proteomes" id="UP000604273"/>
    </source>
</evidence>
<evidence type="ECO:0000313" key="2">
    <source>
        <dbReference type="EMBL" id="KAF4945160.1"/>
    </source>
</evidence>
<feature type="region of interest" description="Disordered" evidence="1">
    <location>
        <begin position="54"/>
        <end position="76"/>
    </location>
</feature>
<feature type="region of interest" description="Disordered" evidence="1">
    <location>
        <begin position="1"/>
        <end position="35"/>
    </location>
</feature>
<dbReference type="AlphaFoldDB" id="A0A8H4STA3"/>
<dbReference type="Pfam" id="PF01933">
    <property type="entry name" value="CofD"/>
    <property type="match status" value="1"/>
</dbReference>
<feature type="region of interest" description="Disordered" evidence="1">
    <location>
        <begin position="286"/>
        <end position="313"/>
    </location>
</feature>
<dbReference type="SUPFAM" id="SSF142338">
    <property type="entry name" value="CofD-like"/>
    <property type="match status" value="1"/>
</dbReference>
<dbReference type="CDD" id="cd07187">
    <property type="entry name" value="YvcK_like"/>
    <property type="match status" value="1"/>
</dbReference>
<evidence type="ECO:0000256" key="1">
    <source>
        <dbReference type="SAM" id="MobiDB-lite"/>
    </source>
</evidence>
<protein>
    <submittedName>
        <fullName evidence="2">Uncharacterized protein</fullName>
    </submittedName>
</protein>
<name>A0A8H4STA3_9HYPO</name>
<dbReference type="Proteomes" id="UP000604273">
    <property type="component" value="Unassembled WGS sequence"/>
</dbReference>
<dbReference type="OrthoDB" id="10267139at2759"/>
<proteinExistence type="predicted"/>
<reference evidence="2" key="1">
    <citation type="journal article" date="2020" name="BMC Genomics">
        <title>Correction to: Identification and distribution of gene clusters required for synthesis of sphingolipid metabolism inhibitors in diverse species of the filamentous fungus Fusarium.</title>
        <authorList>
            <person name="Kim H.S."/>
            <person name="Lohmar J.M."/>
            <person name="Busman M."/>
            <person name="Brown D.W."/>
            <person name="Naumann T.A."/>
            <person name="Divon H.H."/>
            <person name="Lysoe E."/>
            <person name="Uhlig S."/>
            <person name="Proctor R.H."/>
        </authorList>
    </citation>
    <scope>NUCLEOTIDE SEQUENCE</scope>
    <source>
        <strain evidence="2">NRRL 45417</strain>
    </source>
</reference>
<gene>
    <name evidence="2" type="ORF">FGADI_12169</name>
</gene>
<dbReference type="PANTHER" id="PTHR31240:SF0">
    <property type="entry name" value="MATERNAL EFFECT EMBRYO ARREST 18"/>
    <property type="match status" value="1"/>
</dbReference>
<keyword evidence="3" id="KW-1185">Reference proteome</keyword>
<sequence>MVKNTTFAVRSKSDSGSVPILRQNQKSHNSPDYQSMAQAQAQINLNLNGLGLQLPSSSGSSAPPTPRRPLTPASPPTGIVVFSGGSAANNLVDVFESVREANQCTLSYVIPISDNGGSSSEIIRVFGGPGIGDVRSRLVRLIPDNASPETRAIKHFFNHRLPKVYTEARSEWFEILEATHPLWNDISSPKRELIRSYLNSFNLEVVKRMKPSSRFDYSRASIGNLFLTGARLFTGSFEAAIYLLSSICSVPDRIAVLPALNTNFASHIAAGLEDGTIITGQNDISHPSAPTAAVPGASAGVHSPTVSRQEQAWDQDHHHVEDANLPGTLPALRRPAIAFSKEQEEDLPARIARVWYINPYGEEIKMPANPRVLDALRSVHSVVYSIGSLFTSLIPSLVLRGVGDAIVSPQVRNKILILNGTTDRETGPSTAPFTGLDFVGAIANALADSRGLPKPTEEEYSQYVSHVIYIEGPTSPKVDKPLFTQLGIDATRLYGPKDEKGRGGRYDAKALTQALETIIGRKDARSDRSRRNTLVG</sequence>
<dbReference type="PANTHER" id="PTHR31240">
    <property type="entry name" value="MATERNAL EFFECT EMBRYO ARREST 18"/>
    <property type="match status" value="1"/>
</dbReference>
<dbReference type="Gene3D" id="3.40.50.10680">
    <property type="entry name" value="CofD-like domains"/>
    <property type="match status" value="1"/>
</dbReference>
<comment type="caution">
    <text evidence="2">The sequence shown here is derived from an EMBL/GenBank/DDBJ whole genome shotgun (WGS) entry which is preliminary data.</text>
</comment>
<dbReference type="EMBL" id="JABFAI010000381">
    <property type="protein sequence ID" value="KAF4945160.1"/>
    <property type="molecule type" value="Genomic_DNA"/>
</dbReference>
<dbReference type="GO" id="GO:0043743">
    <property type="term" value="F:LPPG:FO 2-phospho-L-lactate transferase activity"/>
    <property type="evidence" value="ECO:0007669"/>
    <property type="project" value="InterPro"/>
</dbReference>
<feature type="compositionally biased region" description="Polar residues" evidence="1">
    <location>
        <begin position="22"/>
        <end position="35"/>
    </location>
</feature>
<dbReference type="InterPro" id="IPR002882">
    <property type="entry name" value="CofD"/>
</dbReference>
<dbReference type="InterPro" id="IPR038136">
    <property type="entry name" value="CofD-like_dom_sf"/>
</dbReference>
<reference evidence="2" key="2">
    <citation type="submission" date="2020-05" db="EMBL/GenBank/DDBJ databases">
        <authorList>
            <person name="Kim H.-S."/>
            <person name="Proctor R.H."/>
            <person name="Brown D.W."/>
        </authorList>
    </citation>
    <scope>NUCLEOTIDE SEQUENCE</scope>
    <source>
        <strain evidence="2">NRRL 45417</strain>
    </source>
</reference>
<accession>A0A8H4STA3</accession>